<dbReference type="HOGENOM" id="CLU_2554393_0_0_5"/>
<dbReference type="EMBL" id="CP003811">
    <property type="protein sequence ID" value="AIQ92027.1"/>
    <property type="molecule type" value="Genomic_DNA"/>
</dbReference>
<dbReference type="RefSeq" id="WP_043759042.1">
    <property type="nucleotide sequence ID" value="NZ_CP003811.1"/>
</dbReference>
<dbReference type="STRING" id="693986.MOC_4272"/>
<keyword evidence="2" id="KW-1185">Reference proteome</keyword>
<dbReference type="KEGG" id="mor:MOC_4272"/>
<dbReference type="Proteomes" id="UP000029492">
    <property type="component" value="Chromosome"/>
</dbReference>
<gene>
    <name evidence="1" type="ORF">MOC_4272</name>
</gene>
<organism evidence="1 2">
    <name type="scientific">Methylobacterium oryzae CBMB20</name>
    <dbReference type="NCBI Taxonomy" id="693986"/>
    <lineage>
        <taxon>Bacteria</taxon>
        <taxon>Pseudomonadati</taxon>
        <taxon>Pseudomonadota</taxon>
        <taxon>Alphaproteobacteria</taxon>
        <taxon>Hyphomicrobiales</taxon>
        <taxon>Methylobacteriaceae</taxon>
        <taxon>Methylobacterium</taxon>
    </lineage>
</organism>
<evidence type="ECO:0000313" key="1">
    <source>
        <dbReference type="EMBL" id="AIQ92027.1"/>
    </source>
</evidence>
<sequence length="82" mass="9346">MAGTVQLEINADVYEAARRVAKLDNVDVSTLVEDLVRRHSEYVATLGDLDPAMPAFDLDHYEMQRDPDETDADYESRLSLFR</sequence>
<protein>
    <submittedName>
        <fullName evidence="1">Protein of unassigned function</fullName>
    </submittedName>
</protein>
<dbReference type="eggNOG" id="ENOG50319MS">
    <property type="taxonomic scope" value="Bacteria"/>
</dbReference>
<reference evidence="1 2" key="1">
    <citation type="journal article" date="2014" name="PLoS ONE">
        <title>Genome Information of Methylobacterium oryzae, a Plant-Probiotic Methylotroph in the Phyllosphere.</title>
        <authorList>
            <person name="Kwak M.J."/>
            <person name="Jeong H."/>
            <person name="Madhaiyan M."/>
            <person name="Lee Y."/>
            <person name="Sa T.M."/>
            <person name="Oh T.K."/>
            <person name="Kim J.F."/>
        </authorList>
    </citation>
    <scope>NUCLEOTIDE SEQUENCE [LARGE SCALE GENOMIC DNA]</scope>
    <source>
        <strain evidence="1 2">CBMB20</strain>
    </source>
</reference>
<accession>A0A089NXC2</accession>
<dbReference type="AlphaFoldDB" id="A0A089NXC2"/>
<evidence type="ECO:0000313" key="2">
    <source>
        <dbReference type="Proteomes" id="UP000029492"/>
    </source>
</evidence>
<proteinExistence type="predicted"/>
<name>A0A089NXC2_9HYPH</name>